<dbReference type="RefSeq" id="WP_141404923.1">
    <property type="nucleotide sequence ID" value="NZ_DAWDXQ010000022.1"/>
</dbReference>
<feature type="domain" description="Rubredoxin" evidence="1">
    <location>
        <begin position="17"/>
        <end position="41"/>
    </location>
</feature>
<evidence type="ECO:0000313" key="2">
    <source>
        <dbReference type="EMBL" id="KAA2558862.1"/>
    </source>
</evidence>
<proteinExistence type="predicted"/>
<gene>
    <name evidence="2" type="ORF">F2S36_11970</name>
</gene>
<comment type="caution">
    <text evidence="2">The sequence shown here is derived from an EMBL/GenBank/DDBJ whole genome shotgun (WGS) entry which is preliminary data.</text>
</comment>
<evidence type="ECO:0000313" key="3">
    <source>
        <dbReference type="Proteomes" id="UP000323119"/>
    </source>
</evidence>
<dbReference type="EMBL" id="VVUY01000011">
    <property type="protein sequence ID" value="KAA2558862.1"/>
    <property type="molecule type" value="Genomic_DNA"/>
</dbReference>
<dbReference type="InterPro" id="IPR024935">
    <property type="entry name" value="Rubredoxin_dom"/>
</dbReference>
<name>A0A9P3ZHZ9_9BACT</name>
<evidence type="ECO:0000259" key="1">
    <source>
        <dbReference type="Pfam" id="PF00301"/>
    </source>
</evidence>
<organism evidence="2 3">
    <name type="scientific">Alistipes onderdonkii</name>
    <dbReference type="NCBI Taxonomy" id="328813"/>
    <lineage>
        <taxon>Bacteria</taxon>
        <taxon>Pseudomonadati</taxon>
        <taxon>Bacteroidota</taxon>
        <taxon>Bacteroidia</taxon>
        <taxon>Bacteroidales</taxon>
        <taxon>Rikenellaceae</taxon>
        <taxon>Alistipes</taxon>
    </lineage>
</organism>
<protein>
    <submittedName>
        <fullName evidence="2">Rubredoxin</fullName>
    </submittedName>
</protein>
<dbReference type="Pfam" id="PF00301">
    <property type="entry name" value="Rubredoxin"/>
    <property type="match status" value="1"/>
</dbReference>
<reference evidence="2 3" key="1">
    <citation type="journal article" date="2019" name="Nat. Med.">
        <title>A library of human gut bacterial isolates paired with longitudinal multiomics data enables mechanistic microbiome research.</title>
        <authorList>
            <person name="Poyet M."/>
            <person name="Groussin M."/>
            <person name="Gibbons S.M."/>
            <person name="Avila-Pacheco J."/>
            <person name="Jiang X."/>
            <person name="Kearney S.M."/>
            <person name="Perrotta A.R."/>
            <person name="Berdy B."/>
            <person name="Zhao S."/>
            <person name="Lieberman T.D."/>
            <person name="Swanson P.K."/>
            <person name="Smith M."/>
            <person name="Roesemann S."/>
            <person name="Alexander J.E."/>
            <person name="Rich S.A."/>
            <person name="Livny J."/>
            <person name="Vlamakis H."/>
            <person name="Clish C."/>
            <person name="Bullock K."/>
            <person name="Deik A."/>
            <person name="Scott J."/>
            <person name="Pierce K.A."/>
            <person name="Xavier R.J."/>
            <person name="Alm E.J."/>
        </authorList>
    </citation>
    <scope>NUCLEOTIDE SEQUENCE [LARGE SCALE GENOMIC DNA]</scope>
    <source>
        <strain evidence="2 3">BIOML-A204</strain>
    </source>
</reference>
<dbReference type="Gene3D" id="2.20.28.10">
    <property type="match status" value="1"/>
</dbReference>
<dbReference type="AlphaFoldDB" id="A0A9P3ZHZ9"/>
<sequence length="62" mass="7028">MISPIYYRYTASAGFPPPGTPFEESPDDRACPVSGVAKSNFEEFAGKRDADPRTSTRWTRRW</sequence>
<accession>A0A9P3ZHZ9</accession>
<dbReference type="SUPFAM" id="SSF57802">
    <property type="entry name" value="Rubredoxin-like"/>
    <property type="match status" value="1"/>
</dbReference>
<dbReference type="GO" id="GO:0005506">
    <property type="term" value="F:iron ion binding"/>
    <property type="evidence" value="ECO:0007669"/>
    <property type="project" value="InterPro"/>
</dbReference>
<dbReference type="Proteomes" id="UP000323119">
    <property type="component" value="Unassembled WGS sequence"/>
</dbReference>